<evidence type="ECO:0000313" key="4">
    <source>
        <dbReference type="Proteomes" id="UP001150907"/>
    </source>
</evidence>
<dbReference type="Gene3D" id="1.10.10.10">
    <property type="entry name" value="Winged helix-like DNA-binding domain superfamily/Winged helix DNA-binding domain"/>
    <property type="match status" value="1"/>
</dbReference>
<dbReference type="EMBL" id="JANBQF010000642">
    <property type="protein sequence ID" value="KAJ1999785.1"/>
    <property type="molecule type" value="Genomic_DNA"/>
</dbReference>
<dbReference type="PANTHER" id="PTHR12374">
    <property type="entry name" value="TRANSCRIPTIONAL ADAPTOR 2 ADA2 -RELATED"/>
    <property type="match status" value="1"/>
</dbReference>
<organism evidence="3 4">
    <name type="scientific">Coemansia thaxteri</name>
    <dbReference type="NCBI Taxonomy" id="2663907"/>
    <lineage>
        <taxon>Eukaryota</taxon>
        <taxon>Fungi</taxon>
        <taxon>Fungi incertae sedis</taxon>
        <taxon>Zoopagomycota</taxon>
        <taxon>Kickxellomycotina</taxon>
        <taxon>Kickxellomycetes</taxon>
        <taxon>Kickxellales</taxon>
        <taxon>Kickxellaceae</taxon>
        <taxon>Coemansia</taxon>
    </lineage>
</organism>
<dbReference type="InterPro" id="IPR009057">
    <property type="entry name" value="Homeodomain-like_sf"/>
</dbReference>
<accession>A0A9W8EH40</accession>
<dbReference type="SUPFAM" id="SSF46689">
    <property type="entry name" value="Homeodomain-like"/>
    <property type="match status" value="1"/>
</dbReference>
<dbReference type="OrthoDB" id="5598695at2759"/>
<evidence type="ECO:0000256" key="1">
    <source>
        <dbReference type="SAM" id="MobiDB-lite"/>
    </source>
</evidence>
<feature type="compositionally biased region" description="Polar residues" evidence="1">
    <location>
        <begin position="124"/>
        <end position="144"/>
    </location>
</feature>
<dbReference type="GO" id="GO:0070461">
    <property type="term" value="C:SAGA-type complex"/>
    <property type="evidence" value="ECO:0007669"/>
    <property type="project" value="TreeGrafter"/>
</dbReference>
<dbReference type="FunFam" id="1.10.10.10:FF:000087">
    <property type="entry name" value="Transcriptional adapter 2"/>
    <property type="match status" value="1"/>
</dbReference>
<dbReference type="AlphaFoldDB" id="A0A9W8EH40"/>
<dbReference type="GO" id="GO:0006357">
    <property type="term" value="P:regulation of transcription by RNA polymerase II"/>
    <property type="evidence" value="ECO:0007669"/>
    <property type="project" value="TreeGrafter"/>
</dbReference>
<name>A0A9W8EH40_9FUNG</name>
<evidence type="ECO:0000259" key="2">
    <source>
        <dbReference type="PROSITE" id="PS50934"/>
    </source>
</evidence>
<gene>
    <name evidence="3" type="ORF">H4R26_004920</name>
</gene>
<feature type="region of interest" description="Disordered" evidence="1">
    <location>
        <begin position="1"/>
        <end position="160"/>
    </location>
</feature>
<keyword evidence="4" id="KW-1185">Reference proteome</keyword>
<dbReference type="InterPro" id="IPR007526">
    <property type="entry name" value="SWIRM"/>
</dbReference>
<feature type="compositionally biased region" description="Low complexity" evidence="1">
    <location>
        <begin position="85"/>
        <end position="102"/>
    </location>
</feature>
<reference evidence="3" key="1">
    <citation type="submission" date="2022-07" db="EMBL/GenBank/DDBJ databases">
        <title>Phylogenomic reconstructions and comparative analyses of Kickxellomycotina fungi.</title>
        <authorList>
            <person name="Reynolds N.K."/>
            <person name="Stajich J.E."/>
            <person name="Barry K."/>
            <person name="Grigoriev I.V."/>
            <person name="Crous P."/>
            <person name="Smith M.E."/>
        </authorList>
    </citation>
    <scope>NUCLEOTIDE SEQUENCE</scope>
    <source>
        <strain evidence="3">IMI 214461</strain>
    </source>
</reference>
<dbReference type="InterPro" id="IPR036388">
    <property type="entry name" value="WH-like_DNA-bd_sf"/>
</dbReference>
<feature type="compositionally biased region" description="Basic and acidic residues" evidence="1">
    <location>
        <begin position="72"/>
        <end position="83"/>
    </location>
</feature>
<protein>
    <recommendedName>
        <fullName evidence="2">SWIRM domain-containing protein</fullName>
    </recommendedName>
</protein>
<evidence type="ECO:0000313" key="3">
    <source>
        <dbReference type="EMBL" id="KAJ1999785.1"/>
    </source>
</evidence>
<dbReference type="GO" id="GO:0006338">
    <property type="term" value="P:chromatin remodeling"/>
    <property type="evidence" value="ECO:0007669"/>
    <property type="project" value="TreeGrafter"/>
</dbReference>
<dbReference type="GO" id="GO:0003713">
    <property type="term" value="F:transcription coactivator activity"/>
    <property type="evidence" value="ECO:0007669"/>
    <property type="project" value="TreeGrafter"/>
</dbReference>
<dbReference type="GO" id="GO:0005634">
    <property type="term" value="C:nucleus"/>
    <property type="evidence" value="ECO:0007669"/>
    <property type="project" value="TreeGrafter"/>
</dbReference>
<proteinExistence type="predicted"/>
<feature type="compositionally biased region" description="Polar residues" evidence="1">
    <location>
        <begin position="47"/>
        <end position="57"/>
    </location>
</feature>
<dbReference type="Pfam" id="PF04433">
    <property type="entry name" value="SWIRM"/>
    <property type="match status" value="1"/>
</dbReference>
<dbReference type="PANTHER" id="PTHR12374:SF20">
    <property type="entry name" value="TRANSCRIPTIONAL ADAPTER 2-ALPHA"/>
    <property type="match status" value="1"/>
</dbReference>
<comment type="caution">
    <text evidence="3">The sequence shown here is derived from an EMBL/GenBank/DDBJ whole genome shotgun (WGS) entry which is preliminary data.</text>
</comment>
<dbReference type="Proteomes" id="UP001150907">
    <property type="component" value="Unassembled WGS sequence"/>
</dbReference>
<feature type="domain" description="SWIRM" evidence="2">
    <location>
        <begin position="215"/>
        <end position="312"/>
    </location>
</feature>
<sequence length="315" mass="33732">MSENDDAHSVATSASDLNELADADGQVPASPERHKYQLPAIAASDSDVASTPAQQQAAACDTPASAQDSVGDAEREEGGKEEETPSCSTSPSSNPLLPLKGPADQPSMGSKQPPANEQGAGINEDNSPDQVAATTSDGDNSQPGTPEPESPLSDDHGSLLGEQEHSFDEQMADLTDDALASHSSEDNMPSYRRSGQDFTDEHDVTLIAPPFAKSNVRWNKADPIDVSEKPMADKLAPAESHCCSVLRILPEQYLAIKLTLLREGRSRLPGSFKKRDAQRLCRIDVNKTSKIYEWFVAIGWLPESNGVYHDPASLP</sequence>
<dbReference type="GO" id="GO:0003682">
    <property type="term" value="F:chromatin binding"/>
    <property type="evidence" value="ECO:0007669"/>
    <property type="project" value="TreeGrafter"/>
</dbReference>
<dbReference type="PROSITE" id="PS50934">
    <property type="entry name" value="SWIRM"/>
    <property type="match status" value="1"/>
</dbReference>